<keyword evidence="5 7" id="KW-1133">Transmembrane helix</keyword>
<dbReference type="InterPro" id="IPR001958">
    <property type="entry name" value="Tet-R_TetA/multi-R_MdtG-like"/>
</dbReference>
<name>A0A7M1AXF8_9BACT</name>
<evidence type="ECO:0000256" key="2">
    <source>
        <dbReference type="ARBA" id="ARBA00022448"/>
    </source>
</evidence>
<dbReference type="Pfam" id="PF07690">
    <property type="entry name" value="MFS_1"/>
    <property type="match status" value="1"/>
</dbReference>
<organism evidence="9 10">
    <name type="scientific">Sulfurimonas marina</name>
    <dbReference type="NCBI Taxonomy" id="2590551"/>
    <lineage>
        <taxon>Bacteria</taxon>
        <taxon>Pseudomonadati</taxon>
        <taxon>Campylobacterota</taxon>
        <taxon>Epsilonproteobacteria</taxon>
        <taxon>Campylobacterales</taxon>
        <taxon>Sulfurimonadaceae</taxon>
        <taxon>Sulfurimonas</taxon>
    </lineage>
</organism>
<evidence type="ECO:0000256" key="3">
    <source>
        <dbReference type="ARBA" id="ARBA00022475"/>
    </source>
</evidence>
<feature type="transmembrane region" description="Helical" evidence="7">
    <location>
        <begin position="272"/>
        <end position="289"/>
    </location>
</feature>
<keyword evidence="10" id="KW-1185">Reference proteome</keyword>
<keyword evidence="2" id="KW-0813">Transport</keyword>
<dbReference type="PANTHER" id="PTHR23517">
    <property type="entry name" value="RESISTANCE PROTEIN MDTM, PUTATIVE-RELATED-RELATED"/>
    <property type="match status" value="1"/>
</dbReference>
<feature type="transmembrane region" description="Helical" evidence="7">
    <location>
        <begin position="71"/>
        <end position="90"/>
    </location>
</feature>
<dbReference type="Gene3D" id="1.20.1250.20">
    <property type="entry name" value="MFS general substrate transporter like domains"/>
    <property type="match status" value="1"/>
</dbReference>
<feature type="transmembrane region" description="Helical" evidence="7">
    <location>
        <begin position="361"/>
        <end position="378"/>
    </location>
</feature>
<evidence type="ECO:0000256" key="6">
    <source>
        <dbReference type="ARBA" id="ARBA00023136"/>
    </source>
</evidence>
<proteinExistence type="predicted"/>
<evidence type="ECO:0000256" key="7">
    <source>
        <dbReference type="SAM" id="Phobius"/>
    </source>
</evidence>
<dbReference type="InterPro" id="IPR011701">
    <property type="entry name" value="MFS"/>
</dbReference>
<keyword evidence="6 7" id="KW-0472">Membrane</keyword>
<dbReference type="KEGG" id="smax:FJR03_10460"/>
<dbReference type="PRINTS" id="PR01035">
    <property type="entry name" value="TCRTETA"/>
</dbReference>
<evidence type="ECO:0000256" key="1">
    <source>
        <dbReference type="ARBA" id="ARBA00004651"/>
    </source>
</evidence>
<comment type="subcellular location">
    <subcellularLocation>
        <location evidence="1">Cell membrane</location>
        <topology evidence="1">Multi-pass membrane protein</topology>
    </subcellularLocation>
</comment>
<evidence type="ECO:0000259" key="8">
    <source>
        <dbReference type="PROSITE" id="PS50850"/>
    </source>
</evidence>
<dbReference type="SUPFAM" id="SSF103473">
    <property type="entry name" value="MFS general substrate transporter"/>
    <property type="match status" value="1"/>
</dbReference>
<dbReference type="PANTHER" id="PTHR23517:SF2">
    <property type="entry name" value="MULTIDRUG RESISTANCE PROTEIN MDTH"/>
    <property type="match status" value="1"/>
</dbReference>
<dbReference type="InterPro" id="IPR050171">
    <property type="entry name" value="MFS_Transporters"/>
</dbReference>
<dbReference type="Proteomes" id="UP000593910">
    <property type="component" value="Chromosome"/>
</dbReference>
<keyword evidence="3" id="KW-1003">Cell membrane</keyword>
<dbReference type="GO" id="GO:0022857">
    <property type="term" value="F:transmembrane transporter activity"/>
    <property type="evidence" value="ECO:0007669"/>
    <property type="project" value="InterPro"/>
</dbReference>
<feature type="transmembrane region" description="Helical" evidence="7">
    <location>
        <begin position="335"/>
        <end position="355"/>
    </location>
</feature>
<dbReference type="GO" id="GO:0005886">
    <property type="term" value="C:plasma membrane"/>
    <property type="evidence" value="ECO:0007669"/>
    <property type="project" value="UniProtKB-SubCell"/>
</dbReference>
<dbReference type="RefSeq" id="WP_193113459.1">
    <property type="nucleotide sequence ID" value="NZ_CP041165.1"/>
</dbReference>
<sequence>MFKKVLPLSSILFLRFLGLFLVLPVLSVYALDLEGATPFLVGVIVGGYALTQAIFQVPFGSMSDKIGRKPTILFGLLIFLIGSLICAYSDDIYMLMLGRFLQGAGAIGAVVTAMIADLVEEKTRGHAMAIMGGFIAMSFAAAMALGPVLASSFGIDTIFLITAVLAVISIVILFTKVPTPPKIKHIYHKDAKTADIIKDPNLLGMIIINAMQKGLMTAAFVIIPVFLTKPEYGFNWEKSELWMVYVPAMIAGILAMGPAAVFGEKRNIPKQIFMVSIVLFTASFLMMGLTTSSSVFVAAVIMFFIAFNMMEPLVQSMISKFAKVHQKGAALGISNSAAYFMTFIGGTFAGLYLDVSSRETLGMTIGAIGLVWFLFTMIKMKNPIKYSHLITPENEVDFDKLESLESEHIAEWFINETEKVVVVKYHQEQLSEDDLKAKISNN</sequence>
<dbReference type="InterPro" id="IPR020846">
    <property type="entry name" value="MFS_dom"/>
</dbReference>
<dbReference type="EMBL" id="CP041165">
    <property type="protein sequence ID" value="QOP42139.1"/>
    <property type="molecule type" value="Genomic_DNA"/>
</dbReference>
<evidence type="ECO:0000256" key="4">
    <source>
        <dbReference type="ARBA" id="ARBA00022692"/>
    </source>
</evidence>
<evidence type="ECO:0000313" key="10">
    <source>
        <dbReference type="Proteomes" id="UP000593910"/>
    </source>
</evidence>
<protein>
    <submittedName>
        <fullName evidence="9">MFS transporter</fullName>
    </submittedName>
</protein>
<keyword evidence="4 7" id="KW-0812">Transmembrane</keyword>
<dbReference type="AlphaFoldDB" id="A0A7M1AXF8"/>
<dbReference type="CDD" id="cd17472">
    <property type="entry name" value="MFS_YajR_like"/>
    <property type="match status" value="1"/>
</dbReference>
<dbReference type="PROSITE" id="PS50850">
    <property type="entry name" value="MFS"/>
    <property type="match status" value="1"/>
</dbReference>
<accession>A0A7M1AXF8</accession>
<feature type="transmembrane region" description="Helical" evidence="7">
    <location>
        <begin position="242"/>
        <end position="263"/>
    </location>
</feature>
<feature type="transmembrane region" description="Helical" evidence="7">
    <location>
        <begin position="155"/>
        <end position="174"/>
    </location>
</feature>
<reference evidence="9 10" key="1">
    <citation type="submission" date="2019-06" db="EMBL/GenBank/DDBJ databases">
        <title>Sulfurimonas gotlandica sp. nov., a chemoautotrophic and psychrotolerant epsilonproteobacterium isolated from a pelagic redoxcline, and an emended description of the genus Sulfurimonas.</title>
        <authorList>
            <person name="Wang S."/>
            <person name="Jiang L."/>
            <person name="Shao Z."/>
        </authorList>
    </citation>
    <scope>NUCLEOTIDE SEQUENCE [LARGE SCALE GENOMIC DNA]</scope>
    <source>
        <strain evidence="9 10">B2</strain>
    </source>
</reference>
<evidence type="ECO:0000256" key="5">
    <source>
        <dbReference type="ARBA" id="ARBA00022989"/>
    </source>
</evidence>
<feature type="transmembrane region" description="Helical" evidence="7">
    <location>
        <begin position="202"/>
        <end position="227"/>
    </location>
</feature>
<feature type="domain" description="Major facilitator superfamily (MFS) profile" evidence="8">
    <location>
        <begin position="4"/>
        <end position="384"/>
    </location>
</feature>
<feature type="transmembrane region" description="Helical" evidence="7">
    <location>
        <begin position="128"/>
        <end position="149"/>
    </location>
</feature>
<gene>
    <name evidence="9" type="ORF">FJR03_10460</name>
</gene>
<feature type="transmembrane region" description="Helical" evidence="7">
    <location>
        <begin position="12"/>
        <end position="31"/>
    </location>
</feature>
<feature type="transmembrane region" description="Helical" evidence="7">
    <location>
        <begin position="37"/>
        <end position="59"/>
    </location>
</feature>
<dbReference type="InterPro" id="IPR036259">
    <property type="entry name" value="MFS_trans_sf"/>
</dbReference>
<evidence type="ECO:0000313" key="9">
    <source>
        <dbReference type="EMBL" id="QOP42139.1"/>
    </source>
</evidence>
<feature type="transmembrane region" description="Helical" evidence="7">
    <location>
        <begin position="96"/>
        <end position="116"/>
    </location>
</feature>